<proteinExistence type="predicted"/>
<dbReference type="OrthoDB" id="3812886at2"/>
<organism evidence="2 3">
    <name type="scientific">Kribbella kalugense</name>
    <dbReference type="NCBI Taxonomy" id="2512221"/>
    <lineage>
        <taxon>Bacteria</taxon>
        <taxon>Bacillati</taxon>
        <taxon>Actinomycetota</taxon>
        <taxon>Actinomycetes</taxon>
        <taxon>Propionibacteriales</taxon>
        <taxon>Kribbellaceae</taxon>
        <taxon>Kribbella</taxon>
    </lineage>
</organism>
<feature type="region of interest" description="Disordered" evidence="1">
    <location>
        <begin position="1"/>
        <end position="33"/>
    </location>
</feature>
<dbReference type="AlphaFoldDB" id="A0A4R7ZVX4"/>
<gene>
    <name evidence="2" type="ORF">EV650_0934</name>
</gene>
<evidence type="ECO:0000256" key="1">
    <source>
        <dbReference type="SAM" id="MobiDB-lite"/>
    </source>
</evidence>
<name>A0A4R7ZVX4_9ACTN</name>
<keyword evidence="3" id="KW-1185">Reference proteome</keyword>
<evidence type="ECO:0000313" key="3">
    <source>
        <dbReference type="Proteomes" id="UP000295447"/>
    </source>
</evidence>
<dbReference type="Proteomes" id="UP000295447">
    <property type="component" value="Unassembled WGS sequence"/>
</dbReference>
<accession>A0A4R7ZVX4</accession>
<reference evidence="2 3" key="1">
    <citation type="submission" date="2019-03" db="EMBL/GenBank/DDBJ databases">
        <title>Genomic Encyclopedia of Type Strains, Phase III (KMG-III): the genomes of soil and plant-associated and newly described type strains.</title>
        <authorList>
            <person name="Whitman W."/>
        </authorList>
    </citation>
    <scope>NUCLEOTIDE SEQUENCE [LARGE SCALE GENOMIC DNA]</scope>
    <source>
        <strain evidence="2 3">VKM Ac-2570</strain>
    </source>
</reference>
<sequence>MSAGKDSEGRRGVRGGRRRQNTDGDQPHPELTPLTLTQADRLVRLAEAAVAERGFSMRYDGTAVLVSIGDDGSPASDGPFAGLVNLARTVGELPRQRWRDAVAAHFDQMLPPGGRPRIPEDLESELYLRLVSASAIEPGWRDRVPEFLPGLLTVPATYAGTAVAMHFDIDSLGAPWAELSRMGLANLRRLEDKVELVQQPGANGAEVAMLTGGMFTASRALVLDTVLRESLRVENPPFGCLVAMPARDMLLIHVVRDPTVVSAFGMLARLANCFFADSPGPLSPHVYYVTENEWQQVTDYSTGTAQLRAGGRFSAALRRLDTEPSGTPHFTSGGRGQ</sequence>
<protein>
    <submittedName>
        <fullName evidence="2">Uncharacterized protein</fullName>
    </submittedName>
</protein>
<dbReference type="EMBL" id="SODF01000001">
    <property type="protein sequence ID" value="TDW22102.1"/>
    <property type="molecule type" value="Genomic_DNA"/>
</dbReference>
<feature type="compositionally biased region" description="Basic and acidic residues" evidence="1">
    <location>
        <begin position="1"/>
        <end position="11"/>
    </location>
</feature>
<comment type="caution">
    <text evidence="2">The sequence shown here is derived from an EMBL/GenBank/DDBJ whole genome shotgun (WGS) entry which is preliminary data.</text>
</comment>
<evidence type="ECO:0000313" key="2">
    <source>
        <dbReference type="EMBL" id="TDW22102.1"/>
    </source>
</evidence>